<evidence type="ECO:0008006" key="3">
    <source>
        <dbReference type="Google" id="ProtNLM"/>
    </source>
</evidence>
<keyword evidence="2" id="KW-1185">Reference proteome</keyword>
<sequence length="612" mass="70717">MKTVSSSEKWLPPHWALWQRKIFDILNQVSDEFVDTYTRPDGTLIWRDEWPGMDGSDDPYEGFMNFPLLYALGGKEELNQVSRKLWDAFTWQWTEYGQIHREFDAYYDWMHHGEASLYIYFFGLADPTILKDRQRAIRFADMYTGDDPESLNYDKEKKLIRSPINGSRGPRFLQTAEDWSTHREVLDNYPPPFEDIPGVPGPKCQWTDDGIYTEVLERINSRMAKGDVPLNLTSTSLITNAYMYTGDQKYLNWVLEYLNAWKERTEQNGGITPDNIGLSGEIGEHMDGKWWGGYYGWRWPHGAFTIIEPLTIAGCNAVLMNQQMHHLDLVRSQLDMLWELRQEQDGQSVIPHKHLDSGWSDYRPMNPWYPLYCWTISMDDRDLERMERIRSGEAWSEATANVSKGFIGNHGPWYEYIRGNNADYPEQILRANYEVILSQLEKIRSEQGDPSTWDVHHWQLMTPMIVEGLVQTTLGAPMHIYHGGLLHTRVRYFDGQLKRPGLPEQVAALVEKLESDSTTLTLINLDLSAEKQVIIQAGGFGEHSFTQAVIMNQKQEVLQVVDVNSKWLQVELAPGAGVQLKLGTSRYVNQPTYDTPWNEQASYALTLQGRNP</sequence>
<organism evidence="1 2">
    <name type="scientific">Paenibacillus eucommiae</name>
    <dbReference type="NCBI Taxonomy" id="1355755"/>
    <lineage>
        <taxon>Bacteria</taxon>
        <taxon>Bacillati</taxon>
        <taxon>Bacillota</taxon>
        <taxon>Bacilli</taxon>
        <taxon>Bacillales</taxon>
        <taxon>Paenibacillaceae</taxon>
        <taxon>Paenibacillus</taxon>
    </lineage>
</organism>
<protein>
    <recommendedName>
        <fullName evidence="3">Linalool dehydratase/isomerase domain-containing protein</fullName>
    </recommendedName>
</protein>
<comment type="caution">
    <text evidence="1">The sequence shown here is derived from an EMBL/GenBank/DDBJ whole genome shotgun (WGS) entry which is preliminary data.</text>
</comment>
<dbReference type="EMBL" id="JAGGLB010000001">
    <property type="protein sequence ID" value="MBP1988880.1"/>
    <property type="molecule type" value="Genomic_DNA"/>
</dbReference>
<evidence type="ECO:0000313" key="2">
    <source>
        <dbReference type="Proteomes" id="UP001519287"/>
    </source>
</evidence>
<proteinExistence type="predicted"/>
<dbReference type="Proteomes" id="UP001519287">
    <property type="component" value="Unassembled WGS sequence"/>
</dbReference>
<name>A0ABS4IMZ3_9BACL</name>
<dbReference type="RefSeq" id="WP_209969429.1">
    <property type="nucleotide sequence ID" value="NZ_JAGGLB010000001.1"/>
</dbReference>
<gene>
    <name evidence="1" type="ORF">J2Z66_000475</name>
</gene>
<dbReference type="Pfam" id="PF26099">
    <property type="entry name" value="DUF8034"/>
    <property type="match status" value="2"/>
</dbReference>
<dbReference type="InterPro" id="IPR058347">
    <property type="entry name" value="DUF8034"/>
</dbReference>
<accession>A0ABS4IMZ3</accession>
<evidence type="ECO:0000313" key="1">
    <source>
        <dbReference type="EMBL" id="MBP1988880.1"/>
    </source>
</evidence>
<reference evidence="1 2" key="1">
    <citation type="submission" date="2021-03" db="EMBL/GenBank/DDBJ databases">
        <title>Genomic Encyclopedia of Type Strains, Phase IV (KMG-IV): sequencing the most valuable type-strain genomes for metagenomic binning, comparative biology and taxonomic classification.</title>
        <authorList>
            <person name="Goeker M."/>
        </authorList>
    </citation>
    <scope>NUCLEOTIDE SEQUENCE [LARGE SCALE GENOMIC DNA]</scope>
    <source>
        <strain evidence="1 2">DSM 26048</strain>
    </source>
</reference>